<gene>
    <name evidence="8" type="ORF">HJO_16465</name>
</gene>
<comment type="caution">
    <text evidence="8">The sequence shown here is derived from an EMBL/GenBank/DDBJ whole genome shotgun (WGS) entry which is preliminary data.</text>
</comment>
<dbReference type="InterPro" id="IPR001173">
    <property type="entry name" value="Glyco_trans_2-like"/>
</dbReference>
<evidence type="ECO:0000256" key="4">
    <source>
        <dbReference type="SAM" id="MobiDB-lite"/>
    </source>
</evidence>
<dbReference type="Gene3D" id="3.40.50.2000">
    <property type="entry name" value="Glycogen Phosphorylase B"/>
    <property type="match status" value="1"/>
</dbReference>
<dbReference type="PANTHER" id="PTHR43685">
    <property type="entry name" value="GLYCOSYLTRANSFERASE"/>
    <property type="match status" value="1"/>
</dbReference>
<dbReference type="EMBL" id="ARYK01000012">
    <property type="protein sequence ID" value="KCZ87584.1"/>
    <property type="molecule type" value="Genomic_DNA"/>
</dbReference>
<dbReference type="Gene3D" id="3.40.50.300">
    <property type="entry name" value="P-loop containing nucleotide triphosphate hydrolases"/>
    <property type="match status" value="1"/>
</dbReference>
<feature type="region of interest" description="Disordered" evidence="4">
    <location>
        <begin position="1984"/>
        <end position="2029"/>
    </location>
</feature>
<dbReference type="Proteomes" id="UP000025171">
    <property type="component" value="Unassembled WGS sequence"/>
</dbReference>
<dbReference type="SUPFAM" id="SSF53756">
    <property type="entry name" value="UDP-Glycosyltransferase/glycogen phosphorylase"/>
    <property type="match status" value="1"/>
</dbReference>
<evidence type="ECO:0000259" key="6">
    <source>
        <dbReference type="Pfam" id="PF00535"/>
    </source>
</evidence>
<dbReference type="GO" id="GO:0042597">
    <property type="term" value="C:periplasmic space"/>
    <property type="evidence" value="ECO:0007669"/>
    <property type="project" value="InterPro"/>
</dbReference>
<dbReference type="Gene3D" id="1.50.10.100">
    <property type="entry name" value="Chondroitin AC/alginate lyase"/>
    <property type="match status" value="1"/>
</dbReference>
<dbReference type="InterPro" id="IPR027417">
    <property type="entry name" value="P-loop_NTPase"/>
</dbReference>
<accession>A0A059FAE4</accession>
<name>A0A059FAE4_9PROT</name>
<feature type="region of interest" description="Disordered" evidence="4">
    <location>
        <begin position="2338"/>
        <end position="2358"/>
    </location>
</feature>
<feature type="region of interest" description="Disordered" evidence="4">
    <location>
        <begin position="775"/>
        <end position="804"/>
    </location>
</feature>
<dbReference type="InterPro" id="IPR001296">
    <property type="entry name" value="Glyco_trans_1"/>
</dbReference>
<dbReference type="CDD" id="cd03801">
    <property type="entry name" value="GT4_PimA-like"/>
    <property type="match status" value="1"/>
</dbReference>
<dbReference type="SUPFAM" id="SSF53448">
    <property type="entry name" value="Nucleotide-diphospho-sugar transferases"/>
    <property type="match status" value="1"/>
</dbReference>
<keyword evidence="8" id="KW-0808">Transferase</keyword>
<feature type="domain" description="Glycosyltransferase 2-like" evidence="6">
    <location>
        <begin position="849"/>
        <end position="969"/>
    </location>
</feature>
<keyword evidence="3" id="KW-0175">Coiled coil</keyword>
<keyword evidence="9" id="KW-1185">Reference proteome</keyword>
<dbReference type="SUPFAM" id="SSF52540">
    <property type="entry name" value="P-loop containing nucleoside triphosphate hydrolases"/>
    <property type="match status" value="1"/>
</dbReference>
<dbReference type="SUPFAM" id="SSF48230">
    <property type="entry name" value="Chondroitin AC/alginate lyase"/>
    <property type="match status" value="1"/>
</dbReference>
<feature type="coiled-coil region" evidence="3">
    <location>
        <begin position="265"/>
        <end position="511"/>
    </location>
</feature>
<dbReference type="GO" id="GO:0016757">
    <property type="term" value="F:glycosyltransferase activity"/>
    <property type="evidence" value="ECO:0007669"/>
    <property type="project" value="InterPro"/>
</dbReference>
<dbReference type="Gene3D" id="3.90.550.10">
    <property type="entry name" value="Spore Coat Polysaccharide Biosynthesis Protein SpsA, Chain A"/>
    <property type="match status" value="1"/>
</dbReference>
<dbReference type="eggNOG" id="COG1215">
    <property type="taxonomic scope" value="Bacteria"/>
</dbReference>
<evidence type="ECO:0000256" key="2">
    <source>
        <dbReference type="ARBA" id="ARBA00023239"/>
    </source>
</evidence>
<dbReference type="Pfam" id="PF00535">
    <property type="entry name" value="Glycos_transf_2"/>
    <property type="match status" value="1"/>
</dbReference>
<dbReference type="STRING" id="1280950.HJO_16465"/>
<feature type="compositionally biased region" description="Polar residues" evidence="4">
    <location>
        <begin position="2016"/>
        <end position="2028"/>
    </location>
</feature>
<dbReference type="PATRIC" id="fig|1280950.3.peg.3298"/>
<dbReference type="InterPro" id="IPR050834">
    <property type="entry name" value="Glycosyltransf_2"/>
</dbReference>
<evidence type="ECO:0000256" key="1">
    <source>
        <dbReference type="ARBA" id="ARBA00022729"/>
    </source>
</evidence>
<proteinExistence type="predicted"/>
<sequence length="2749" mass="309339">MHRSGTSAVTGALNAMGVFVGEAEALTDTNWENPLGFFERRDARALCDALLHGAGADWWKVTNFDPDRIPLSVMTPRVRELRDLVSRLDQGAGPYGAWALKEPRLCLLLPVLRRALTNPHLIMVVRHPVEVARSLRRRNGFSLTAGLALWEAYVVATLENAGNLSVIPVLYDNLINAPEATLQRLAEELANRGVQQLDAKAGISAIRSSLRREEVDTGIDSVRLSAKQKELWTKLQAGELSREDAVLSDEARETLLDFESDETSRQNNLAEIKKLQKRLQDALANPEHERTVEDLKRRIDKEKATAEKLEAELAERIEKEKENAKKLEADLFVRVEKEKSNAKKLEADLLARVEKEKADAKKLEADLLARIEKEKADAKKLEADLLARVEKEKVNAKKLETDLLARIEKEKANAEKRQSDLSDRLGKEKSRAKRIETELTGKIGALDALTRQLDSASKRLERLTKAEAEAEAALTAKQASELELRNAKVDIAEKRKSIAALEKTLADAKAAQKGEIAKTADVRRQLAASRAALKEAELRPRALELERDALSVRLLALRANADALRKSLRWRAGGIVLAPMAPIAAVARWRNRRRLKRDALLIEASDLFDREAYRKLYPDLQESGLDPLEHYITRGWREGREPGPRFVAQNYLDAYPDVLAKGVNPLLHYLTSGKSEGRLPNPPASSQAAPALMDSAGGRALIEASGLFDRSYYLEQHPDVRAAGVDPLDHFLASGWHEGRAPGPGFDSRWYLESNPDVKAAGMNPLVHYITNGRVEGRPPLPNSLVSNKAQSPAGKKKTKDRSPYDRVLRKLLSHCNDPTIPKAIARSEEQLDKLRRTSSYTTNSAMVSVIMPTWNRAHIVHDAIKSVLAQEFVDWELLVCDDASTDNTAEVVKGFNDPRIRYLRINKGGAAAARNVGLAAAQGGIIAYLDSDNLWHPAFLLAMTNLLSRHPGHSCAYADFIDYEHGSNGDLHIRSHARPKFVHENLLNKNFIDLNSFVHRRELYDLFGGFNENLTRRQDYDLILKYTWLRDPLHLKRILALYQRNDALNQITKSMKHDESCIPIIDGAVATYLSEGLPVVAKPKVRKVTIISWDLSRNHYSKPFALAEALSSEYDVQVVAFRFFEEMFPPLKDVTPTFRTVYIDGTQFPDFFDALKLAMDAIDGEIIYVVKPRLPSLGLALLSNYTKAAPIVLEINDLETVVSSPNSTDSHRESDFEQVDLRSEDLLNPYSDHWSHIMDPIAKTLPVLVTHNKGIDAHFDNQCLYMRNLKDESVYNPAIYDREAIREELGFSPNDRIILFGGLLRKHKGIYELVDLVERLGDPSYKLLFVGSRVTPDQERLIKRFGERIRVLPPQDRPAMARINLAADLVILWLDPNVPASHYQMPYKATDALAMGTPIIANGISDLEPLGKQGYVKLVPFGDWDGMTNAIKSLFANPEMTQTMKMAGRRLFLRQFSYAAARANFALASYRALNSVGGILPAAVKFSERFNTFYKTITGVSDPFVEAGMALPLPHKSGNGPAAPDDDGITVVTTDELNRIYWSDPDGIAVIMPCIDTEKGYATAKLLQKRSGTPARVFVVEDIHRKGFIETLNMTAARISVKYIVYLAEDAFPGINWLKIARTRLDETGKGLLAFNCGKWHGRIAAFGMVRTSWIRKHYGHAVLYPGYSAHKADNEITVIARASNQLLYDSNATLVEYDPEKPFRPVGTEPPTFAADSQYFFDRFDGGFGGAFAKQVLRPFKEEYFYQRRIKERSGEEYIGGADEIVELNVSNLDNLSFDDPDGIAVIMPSINLDKARRTAILLQKRANSPAKYFLVDDTVRQGFIKTLNDTAARLNVKYVVYLAEDAFPGADWLKLARDHLESTGKGLLAFNCGKWHGRIAAFGMVNMDWVKHLYGGPVLFPEYEAHKADNEITAIARTTSQFVYAPDCVLVEFDPGKVFVENVPHDKALFRYRFRTGFDGLAPIDRLEALASSYFVPWTDEPPKAKPANAQPKKPPQPSVAIRPSEKEASATPIASSTKGDQTESATRDTFALYRIIGNDLYPRHRRGQSFDNLKFILDHEPELEGATKRFVLNRIVDEAQEEQMISLLEATGTEYLRIPFEIEAYRKIGFDTDSFHKSGLLSKAVFNEFEDVKRDRAIAALYRLKNNYAMNNNGARNFALADGRSRATWILPWDGNCFLTKEAWEEIRRDVANAQEHKYFTVPMARMTNNEDLINGGIIPEATEEPQIIFHHDAAEMFNESFCYGRRPKVELLWRLKVPGVWDKYRDDAWDQDRLPHSEDSNRVGRAGWTARLFSGMSDLEQQNNDGALNRGFARTQAIVTTLRRLDRAVTESSPENLVSMDSTSLQSEIKSRSNPELTKVVNRLRQDGNDALARGPYSVCDKTTLPPSGDKRDYWHPAPYWWPNPDKPNGLPYTRRDGERVPGTKLYELGSEKYDRTRLQRVFDDSLALALAYAFTSEKQYAEHASTILERFFVNPETRMNPHLKYGQVRLGHNMDLGAPTGLIEMKDIYFYLDAVRLVKQAGAVSEKVSGAFDEWLEVYLDWLLMSDQGKAERRAINNHGTCYDLQIGAIAAYLDDQDVLFETLARANTRIATQFAPDGSQPDELKRKTTAHYCCFNMQSWINLANLGEQWGVDLWAHKAPNGASLGKGAQWLLEHMGKPWPFEQIDAFNPDRFLPIWFAALPHLEAPERIITPPQRTPFNAEPVFFPHDGIRPFWSLGMSTQIWDAVKRQSASKPIAKVSEA</sequence>
<feature type="domain" description="Glycosyl transferase family 1" evidence="5">
    <location>
        <begin position="1282"/>
        <end position="1451"/>
    </location>
</feature>
<dbReference type="InterPro" id="IPR008397">
    <property type="entry name" value="Alginate_lyase_dom"/>
</dbReference>
<dbReference type="InterPro" id="IPR008929">
    <property type="entry name" value="Chondroitin_lyas"/>
</dbReference>
<dbReference type="Pfam" id="PF00534">
    <property type="entry name" value="Glycos_transf_1"/>
    <property type="match status" value="1"/>
</dbReference>
<feature type="domain" description="Alginate lyase" evidence="7">
    <location>
        <begin position="2383"/>
        <end position="2666"/>
    </location>
</feature>
<dbReference type="InterPro" id="IPR029044">
    <property type="entry name" value="Nucleotide-diphossugar_trans"/>
</dbReference>
<keyword evidence="1" id="KW-0732">Signal</keyword>
<evidence type="ECO:0000256" key="3">
    <source>
        <dbReference type="SAM" id="Coils"/>
    </source>
</evidence>
<dbReference type="Pfam" id="PF05426">
    <property type="entry name" value="Alginate_lyase"/>
    <property type="match status" value="1"/>
</dbReference>
<keyword evidence="2" id="KW-0456">Lyase</keyword>
<dbReference type="eggNOG" id="COG0438">
    <property type="taxonomic scope" value="Bacteria"/>
</dbReference>
<evidence type="ECO:0000259" key="5">
    <source>
        <dbReference type="Pfam" id="PF00534"/>
    </source>
</evidence>
<evidence type="ECO:0000313" key="9">
    <source>
        <dbReference type="Proteomes" id="UP000025171"/>
    </source>
</evidence>
<evidence type="ECO:0000313" key="8">
    <source>
        <dbReference type="EMBL" id="KCZ87584.1"/>
    </source>
</evidence>
<organism evidence="8 9">
    <name type="scientific">Hyphomonas johnsonii MHS-2</name>
    <dbReference type="NCBI Taxonomy" id="1280950"/>
    <lineage>
        <taxon>Bacteria</taxon>
        <taxon>Pseudomonadati</taxon>
        <taxon>Pseudomonadota</taxon>
        <taxon>Alphaproteobacteria</taxon>
        <taxon>Hyphomonadales</taxon>
        <taxon>Hyphomonadaceae</taxon>
        <taxon>Hyphomonas</taxon>
    </lineage>
</organism>
<dbReference type="PANTHER" id="PTHR43685:SF2">
    <property type="entry name" value="GLYCOSYLTRANSFERASE 2-LIKE DOMAIN-CONTAINING PROTEIN"/>
    <property type="match status" value="1"/>
</dbReference>
<reference evidence="8 9" key="1">
    <citation type="journal article" date="2014" name="Antonie Van Leeuwenhoek">
        <title>Hyphomonas beringensis sp. nov. and Hyphomonas chukchiensis sp. nov., isolated from surface seawater of the Bering Sea and Chukchi Sea.</title>
        <authorList>
            <person name="Li C."/>
            <person name="Lai Q."/>
            <person name="Li G."/>
            <person name="Dong C."/>
            <person name="Wang J."/>
            <person name="Liao Y."/>
            <person name="Shao Z."/>
        </authorList>
    </citation>
    <scope>NUCLEOTIDE SEQUENCE [LARGE SCALE GENOMIC DNA]</scope>
    <source>
        <strain evidence="8 9">MHS-2</strain>
    </source>
</reference>
<protein>
    <submittedName>
        <fullName evidence="8">Family 2 glycosyl transferase</fullName>
    </submittedName>
</protein>
<evidence type="ECO:0000259" key="7">
    <source>
        <dbReference type="Pfam" id="PF05426"/>
    </source>
</evidence>
<dbReference type="GO" id="GO:0016829">
    <property type="term" value="F:lyase activity"/>
    <property type="evidence" value="ECO:0007669"/>
    <property type="project" value="UniProtKB-KW"/>
</dbReference>
<dbReference type="eggNOG" id="COG3551">
    <property type="taxonomic scope" value="Bacteria"/>
</dbReference>